<organism evidence="14 15">
    <name type="scientific">Azonexus fungiphilus</name>
    <dbReference type="NCBI Taxonomy" id="146940"/>
    <lineage>
        <taxon>Bacteria</taxon>
        <taxon>Pseudomonadati</taxon>
        <taxon>Pseudomonadota</taxon>
        <taxon>Betaproteobacteria</taxon>
        <taxon>Rhodocyclales</taxon>
        <taxon>Azonexaceae</taxon>
        <taxon>Azonexus</taxon>
    </lineage>
</organism>
<dbReference type="CDD" id="cd00082">
    <property type="entry name" value="HisKA"/>
    <property type="match status" value="1"/>
</dbReference>
<dbReference type="EMBL" id="RBXP01000017">
    <property type="protein sequence ID" value="RKT50742.1"/>
    <property type="molecule type" value="Genomic_DNA"/>
</dbReference>
<evidence type="ECO:0000259" key="12">
    <source>
        <dbReference type="PROSITE" id="PS50109"/>
    </source>
</evidence>
<dbReference type="Gene3D" id="3.30.565.10">
    <property type="entry name" value="Histidine kinase-like ATPase, C-terminal domain"/>
    <property type="match status" value="1"/>
</dbReference>
<dbReference type="PRINTS" id="PR00344">
    <property type="entry name" value="BCTRLSENSOR"/>
</dbReference>
<dbReference type="Gene3D" id="6.10.340.10">
    <property type="match status" value="1"/>
</dbReference>
<dbReference type="PANTHER" id="PTHR45436">
    <property type="entry name" value="SENSOR HISTIDINE KINASE YKOH"/>
    <property type="match status" value="1"/>
</dbReference>
<dbReference type="OrthoDB" id="9804645at2"/>
<evidence type="ECO:0000256" key="7">
    <source>
        <dbReference type="ARBA" id="ARBA00022777"/>
    </source>
</evidence>
<name>A0A495VNB8_9RHOO</name>
<dbReference type="InterPro" id="IPR036890">
    <property type="entry name" value="HATPase_C_sf"/>
</dbReference>
<dbReference type="InterPro" id="IPR050428">
    <property type="entry name" value="TCS_sensor_his_kinase"/>
</dbReference>
<keyword evidence="9" id="KW-0902">Two-component regulatory system</keyword>
<proteinExistence type="predicted"/>
<evidence type="ECO:0000256" key="2">
    <source>
        <dbReference type="ARBA" id="ARBA00004370"/>
    </source>
</evidence>
<dbReference type="AlphaFoldDB" id="A0A495VNB8"/>
<comment type="catalytic activity">
    <reaction evidence="1">
        <text>ATP + protein L-histidine = ADP + protein N-phospho-L-histidine.</text>
        <dbReference type="EC" id="2.7.13.3"/>
    </reaction>
</comment>
<dbReference type="InterPro" id="IPR003660">
    <property type="entry name" value="HAMP_dom"/>
</dbReference>
<dbReference type="Pfam" id="PF00672">
    <property type="entry name" value="HAMP"/>
    <property type="match status" value="1"/>
</dbReference>
<evidence type="ECO:0000256" key="10">
    <source>
        <dbReference type="ARBA" id="ARBA00023136"/>
    </source>
</evidence>
<protein>
    <recommendedName>
        <fullName evidence="3">histidine kinase</fullName>
        <ecNumber evidence="3">2.7.13.3</ecNumber>
    </recommendedName>
</protein>
<dbReference type="SMART" id="SM00388">
    <property type="entry name" value="HisKA"/>
    <property type="match status" value="1"/>
</dbReference>
<dbReference type="PROSITE" id="PS50885">
    <property type="entry name" value="HAMP"/>
    <property type="match status" value="1"/>
</dbReference>
<keyword evidence="8 11" id="KW-1133">Transmembrane helix</keyword>
<dbReference type="InterPro" id="IPR003661">
    <property type="entry name" value="HisK_dim/P_dom"/>
</dbReference>
<evidence type="ECO:0000256" key="3">
    <source>
        <dbReference type="ARBA" id="ARBA00012438"/>
    </source>
</evidence>
<keyword evidence="15" id="KW-1185">Reference proteome</keyword>
<evidence type="ECO:0000256" key="8">
    <source>
        <dbReference type="ARBA" id="ARBA00022989"/>
    </source>
</evidence>
<evidence type="ECO:0000313" key="15">
    <source>
        <dbReference type="Proteomes" id="UP000270626"/>
    </source>
</evidence>
<evidence type="ECO:0000256" key="1">
    <source>
        <dbReference type="ARBA" id="ARBA00000085"/>
    </source>
</evidence>
<evidence type="ECO:0000256" key="11">
    <source>
        <dbReference type="SAM" id="Phobius"/>
    </source>
</evidence>
<sequence>MHYHLQIVTVHRLPFMKTPTTAGGWRRHLHTLGVKLFLAIAGANIVLVVAAYQIYSASFDRGLVEYLNKADEARLTPLIQRLADGYREHGDWTWLSEDRQRWHGMLREVLGNSRFLRQGGGEARPPEAGRAEPPPALTIDPRMLLLDAGGGLLIGPPEKLEHAQRKPVEIGGRVVGYLAYVPRLAMLESLEQLFQEQQARRFLAIAIGMLAAVLINAALIAHWLSRRLGALRHGANRLTAGDYGTRIAVVGHDEFAELATDFNNLARALESARQSRQQWIADIAHELRTPLTTLRAEVEALEDGIRPLTQAGVASLAQEIGRLTRLVDDLHLLSLADLGALSYRFARLDLDRLVGDCLDASRQTLAEHALTVDLHLSAKTAVRGDAIRLRQVLDNLLQNTLRYTDAPGRLRIELDCDGEHACLRWEDSAPGVADAHLASLTERLYRVDESRARASGGAGLGLAIAKAIVDAHGGRLSASHSQLGGLAWRIELPLATEDAA</sequence>
<dbReference type="InterPro" id="IPR005467">
    <property type="entry name" value="His_kinase_dom"/>
</dbReference>
<dbReference type="CDD" id="cd06225">
    <property type="entry name" value="HAMP"/>
    <property type="match status" value="1"/>
</dbReference>
<dbReference type="SUPFAM" id="SSF158472">
    <property type="entry name" value="HAMP domain-like"/>
    <property type="match status" value="1"/>
</dbReference>
<dbReference type="EC" id="2.7.13.3" evidence="3"/>
<evidence type="ECO:0000256" key="4">
    <source>
        <dbReference type="ARBA" id="ARBA00022553"/>
    </source>
</evidence>
<dbReference type="Pfam" id="PF00512">
    <property type="entry name" value="HisKA"/>
    <property type="match status" value="1"/>
</dbReference>
<keyword evidence="6 11" id="KW-0812">Transmembrane</keyword>
<dbReference type="InterPro" id="IPR003594">
    <property type="entry name" value="HATPase_dom"/>
</dbReference>
<dbReference type="Pfam" id="PF02518">
    <property type="entry name" value="HATPase_c"/>
    <property type="match status" value="1"/>
</dbReference>
<gene>
    <name evidence="14" type="ORF">DFR40_2677</name>
</gene>
<feature type="domain" description="Histidine kinase" evidence="12">
    <location>
        <begin position="282"/>
        <end position="496"/>
    </location>
</feature>
<reference evidence="14 15" key="1">
    <citation type="submission" date="2018-10" db="EMBL/GenBank/DDBJ databases">
        <title>Genomic Encyclopedia of Type Strains, Phase IV (KMG-IV): sequencing the most valuable type-strain genomes for metagenomic binning, comparative biology and taxonomic classification.</title>
        <authorList>
            <person name="Goeker M."/>
        </authorList>
    </citation>
    <scope>NUCLEOTIDE SEQUENCE [LARGE SCALE GENOMIC DNA]</scope>
    <source>
        <strain evidence="14 15">DSM 23841</strain>
    </source>
</reference>
<keyword evidence="10 11" id="KW-0472">Membrane</keyword>
<dbReference type="SUPFAM" id="SSF47384">
    <property type="entry name" value="Homodimeric domain of signal transducing histidine kinase"/>
    <property type="match status" value="1"/>
</dbReference>
<keyword evidence="4" id="KW-0597">Phosphoprotein</keyword>
<keyword evidence="7 14" id="KW-0418">Kinase</keyword>
<dbReference type="SMART" id="SM00387">
    <property type="entry name" value="HATPase_c"/>
    <property type="match status" value="1"/>
</dbReference>
<dbReference type="GO" id="GO:0005886">
    <property type="term" value="C:plasma membrane"/>
    <property type="evidence" value="ECO:0007669"/>
    <property type="project" value="TreeGrafter"/>
</dbReference>
<feature type="transmembrane region" description="Helical" evidence="11">
    <location>
        <begin position="202"/>
        <end position="224"/>
    </location>
</feature>
<feature type="transmembrane region" description="Helical" evidence="11">
    <location>
        <begin position="36"/>
        <end position="55"/>
    </location>
</feature>
<evidence type="ECO:0000259" key="13">
    <source>
        <dbReference type="PROSITE" id="PS50885"/>
    </source>
</evidence>
<comment type="subcellular location">
    <subcellularLocation>
        <location evidence="2">Membrane</location>
    </subcellularLocation>
</comment>
<evidence type="ECO:0000256" key="5">
    <source>
        <dbReference type="ARBA" id="ARBA00022679"/>
    </source>
</evidence>
<dbReference type="Gene3D" id="1.10.287.130">
    <property type="match status" value="1"/>
</dbReference>
<dbReference type="PROSITE" id="PS50109">
    <property type="entry name" value="HIS_KIN"/>
    <property type="match status" value="1"/>
</dbReference>
<evidence type="ECO:0000256" key="9">
    <source>
        <dbReference type="ARBA" id="ARBA00023012"/>
    </source>
</evidence>
<accession>A0A495VNB8</accession>
<dbReference type="SUPFAM" id="SSF55874">
    <property type="entry name" value="ATPase domain of HSP90 chaperone/DNA topoisomerase II/histidine kinase"/>
    <property type="match status" value="1"/>
</dbReference>
<dbReference type="PANTHER" id="PTHR45436:SF5">
    <property type="entry name" value="SENSOR HISTIDINE KINASE TRCS"/>
    <property type="match status" value="1"/>
</dbReference>
<comment type="caution">
    <text evidence="14">The sequence shown here is derived from an EMBL/GenBank/DDBJ whole genome shotgun (WGS) entry which is preliminary data.</text>
</comment>
<dbReference type="InterPro" id="IPR036097">
    <property type="entry name" value="HisK_dim/P_sf"/>
</dbReference>
<keyword evidence="5" id="KW-0808">Transferase</keyword>
<dbReference type="InterPro" id="IPR004358">
    <property type="entry name" value="Sig_transdc_His_kin-like_C"/>
</dbReference>
<dbReference type="Proteomes" id="UP000270626">
    <property type="component" value="Unassembled WGS sequence"/>
</dbReference>
<feature type="domain" description="HAMP" evidence="13">
    <location>
        <begin position="222"/>
        <end position="274"/>
    </location>
</feature>
<evidence type="ECO:0000313" key="14">
    <source>
        <dbReference type="EMBL" id="RKT50742.1"/>
    </source>
</evidence>
<dbReference type="SMART" id="SM00304">
    <property type="entry name" value="HAMP"/>
    <property type="match status" value="1"/>
</dbReference>
<dbReference type="GO" id="GO:0000155">
    <property type="term" value="F:phosphorelay sensor kinase activity"/>
    <property type="evidence" value="ECO:0007669"/>
    <property type="project" value="InterPro"/>
</dbReference>
<evidence type="ECO:0000256" key="6">
    <source>
        <dbReference type="ARBA" id="ARBA00022692"/>
    </source>
</evidence>